<name>A0A1B6E8E8_9HEMI</name>
<gene>
    <name evidence="1" type="ORF">g.26384</name>
</gene>
<dbReference type="AlphaFoldDB" id="A0A1B6E8E8"/>
<feature type="non-terminal residue" evidence="1">
    <location>
        <position position="1"/>
    </location>
</feature>
<feature type="non-terminal residue" evidence="1">
    <location>
        <position position="195"/>
    </location>
</feature>
<dbReference type="EMBL" id="GEDC01003087">
    <property type="protein sequence ID" value="JAS34211.1"/>
    <property type="molecule type" value="Transcribed_RNA"/>
</dbReference>
<evidence type="ECO:0000313" key="1">
    <source>
        <dbReference type="EMBL" id="JAS34211.1"/>
    </source>
</evidence>
<accession>A0A1B6E8E8</accession>
<sequence length="195" mass="21958">LDNLHCVTYFFHKMKLLKYVYGFVLFAEIFQVIKVVHTDSWFDDVFNRVKNIFGITKPPISTTTHQVETNMSNIVTENPLLKKNRTMLLLNITSVTTNSIDVSTKEPVLTIRPPLHTKHTNRIITVPAHTTSISPKVTTFIPTSENTITTHRPPYSTISTTSPVTDDKTTFPLTTIVTTTFQHTTTDSTTSSSTT</sequence>
<proteinExistence type="predicted"/>
<protein>
    <submittedName>
        <fullName evidence="1">Uncharacterized protein</fullName>
    </submittedName>
</protein>
<reference evidence="1" key="1">
    <citation type="submission" date="2015-12" db="EMBL/GenBank/DDBJ databases">
        <title>De novo transcriptome assembly of four potential Pierce s Disease insect vectors from Arizona vineyards.</title>
        <authorList>
            <person name="Tassone E.E."/>
        </authorList>
    </citation>
    <scope>NUCLEOTIDE SEQUENCE</scope>
</reference>
<organism evidence="1">
    <name type="scientific">Clastoptera arizonana</name>
    <name type="common">Arizona spittle bug</name>
    <dbReference type="NCBI Taxonomy" id="38151"/>
    <lineage>
        <taxon>Eukaryota</taxon>
        <taxon>Metazoa</taxon>
        <taxon>Ecdysozoa</taxon>
        <taxon>Arthropoda</taxon>
        <taxon>Hexapoda</taxon>
        <taxon>Insecta</taxon>
        <taxon>Pterygota</taxon>
        <taxon>Neoptera</taxon>
        <taxon>Paraneoptera</taxon>
        <taxon>Hemiptera</taxon>
        <taxon>Auchenorrhyncha</taxon>
        <taxon>Cercopoidea</taxon>
        <taxon>Clastopteridae</taxon>
        <taxon>Clastoptera</taxon>
    </lineage>
</organism>